<name>L8HGT2_ACACF</name>
<dbReference type="InterPro" id="IPR039361">
    <property type="entry name" value="Cyclin"/>
</dbReference>
<dbReference type="SMART" id="SM00385">
    <property type="entry name" value="CYCLIN"/>
    <property type="match status" value="2"/>
</dbReference>
<dbReference type="PANTHER" id="PTHR10177">
    <property type="entry name" value="CYCLINS"/>
    <property type="match status" value="1"/>
</dbReference>
<dbReference type="STRING" id="1257118.L8HGT2"/>
<comment type="similarity">
    <text evidence="4">Belongs to the cyclin family.</text>
</comment>
<evidence type="ECO:0000256" key="5">
    <source>
        <dbReference type="SAM" id="MobiDB-lite"/>
    </source>
</evidence>
<keyword evidence="1" id="KW-0132">Cell division</keyword>
<reference evidence="8 9" key="1">
    <citation type="journal article" date="2013" name="Genome Biol.">
        <title>Genome of Acanthamoeba castellanii highlights extensive lateral gene transfer and early evolution of tyrosine kinase signaling.</title>
        <authorList>
            <person name="Clarke M."/>
            <person name="Lohan A.J."/>
            <person name="Liu B."/>
            <person name="Lagkouvardos I."/>
            <person name="Roy S."/>
            <person name="Zafar N."/>
            <person name="Bertelli C."/>
            <person name="Schilde C."/>
            <person name="Kianianmomeni A."/>
            <person name="Burglin T.R."/>
            <person name="Frech C."/>
            <person name="Turcotte B."/>
            <person name="Kopec K.O."/>
            <person name="Synnott J.M."/>
            <person name="Choo C."/>
            <person name="Paponov I."/>
            <person name="Finkler A."/>
            <person name="Soon Heng Tan C."/>
            <person name="Hutchins A.P."/>
            <person name="Weinmeier T."/>
            <person name="Rattei T."/>
            <person name="Chu J.S."/>
            <person name="Gimenez G."/>
            <person name="Irimia M."/>
            <person name="Rigden D.J."/>
            <person name="Fitzpatrick D.A."/>
            <person name="Lorenzo-Morales J."/>
            <person name="Bateman A."/>
            <person name="Chiu C.H."/>
            <person name="Tang P."/>
            <person name="Hegemann P."/>
            <person name="Fromm H."/>
            <person name="Raoult D."/>
            <person name="Greub G."/>
            <person name="Miranda-Saavedra D."/>
            <person name="Chen N."/>
            <person name="Nash P."/>
            <person name="Ginger M.L."/>
            <person name="Horn M."/>
            <person name="Schaap P."/>
            <person name="Caler L."/>
            <person name="Loftus B."/>
        </authorList>
    </citation>
    <scope>NUCLEOTIDE SEQUENCE [LARGE SCALE GENOMIC DNA]</scope>
    <source>
        <strain evidence="8 9">Neff</strain>
    </source>
</reference>
<keyword evidence="3" id="KW-0131">Cell cycle</keyword>
<dbReference type="Gene3D" id="1.10.472.10">
    <property type="entry name" value="Cyclin-like"/>
    <property type="match status" value="2"/>
</dbReference>
<dbReference type="Proteomes" id="UP000011083">
    <property type="component" value="Unassembled WGS sequence"/>
</dbReference>
<evidence type="ECO:0000313" key="8">
    <source>
        <dbReference type="EMBL" id="ELR24380.1"/>
    </source>
</evidence>
<keyword evidence="2 4" id="KW-0195">Cyclin</keyword>
<dbReference type="GO" id="GO:0051726">
    <property type="term" value="P:regulation of cell cycle"/>
    <property type="evidence" value="ECO:0007669"/>
    <property type="project" value="UniProtKB-ARBA"/>
</dbReference>
<dbReference type="EMBL" id="KB007828">
    <property type="protein sequence ID" value="ELR24380.1"/>
    <property type="molecule type" value="Genomic_DNA"/>
</dbReference>
<protein>
    <submittedName>
        <fullName evidence="8">Cyclin, Nterminal domain containing protein</fullName>
    </submittedName>
</protein>
<gene>
    <name evidence="8" type="ORF">ACA1_014740</name>
</gene>
<dbReference type="InterPro" id="IPR036915">
    <property type="entry name" value="Cyclin-like_sf"/>
</dbReference>
<dbReference type="KEGG" id="acan:ACA1_014740"/>
<proteinExistence type="inferred from homology"/>
<evidence type="ECO:0000259" key="6">
    <source>
        <dbReference type="SMART" id="SM00385"/>
    </source>
</evidence>
<feature type="region of interest" description="Disordered" evidence="5">
    <location>
        <begin position="1"/>
        <end position="76"/>
    </location>
</feature>
<evidence type="ECO:0000256" key="4">
    <source>
        <dbReference type="RuleBase" id="RU000383"/>
    </source>
</evidence>
<organism evidence="8 9">
    <name type="scientific">Acanthamoeba castellanii (strain ATCC 30010 / Neff)</name>
    <dbReference type="NCBI Taxonomy" id="1257118"/>
    <lineage>
        <taxon>Eukaryota</taxon>
        <taxon>Amoebozoa</taxon>
        <taxon>Discosea</taxon>
        <taxon>Longamoebia</taxon>
        <taxon>Centramoebida</taxon>
        <taxon>Acanthamoebidae</taxon>
        <taxon>Acanthamoeba</taxon>
    </lineage>
</organism>
<feature type="compositionally biased region" description="Polar residues" evidence="5">
    <location>
        <begin position="42"/>
        <end position="60"/>
    </location>
</feature>
<feature type="domain" description="Cyclin-like" evidence="6">
    <location>
        <begin position="262"/>
        <end position="335"/>
    </location>
</feature>
<dbReference type="SMART" id="SM01332">
    <property type="entry name" value="Cyclin_C"/>
    <property type="match status" value="1"/>
</dbReference>
<dbReference type="InterPro" id="IPR006671">
    <property type="entry name" value="Cyclin_N"/>
</dbReference>
<sequence length="365" mass="40934">MSTASPASQLTQWPRSPAAPHGACDDDIDYLSEDEGMGSQGGPSTSAYTSSEEIGSSSKRYQVHKHTSKNSSNQSRHTYLPTVLGFSADDLGTEDWKEMRAGMKAKERAMPPKAFNEEYIKRRSVLVDWMSQTSETVLRLVPITIHIAVAFLDAAVAKLGDQYIKPTRLQLMATACILTAAKMEENDGQVPSVYELNRCCQDGYSPQLIVKMESLLLDLLDWNLVVLTPRHFLELYEGGGALVVQPFEEFVNNTTIPPLKMASVQRYQREYAEFFVDLCLHDFNFVHYRPSVVAAAALASARRMLKVTPIWPHRLAKLTQYDFEHFAQCAEHIWGYVLLSQTSSSTVMVDPALVHRVYEKTFASP</sequence>
<dbReference type="Pfam" id="PF02984">
    <property type="entry name" value="Cyclin_C"/>
    <property type="match status" value="1"/>
</dbReference>
<dbReference type="GeneID" id="14925407"/>
<dbReference type="Pfam" id="PF00134">
    <property type="entry name" value="Cyclin_N"/>
    <property type="match status" value="1"/>
</dbReference>
<dbReference type="InterPro" id="IPR004367">
    <property type="entry name" value="Cyclin_C-dom"/>
</dbReference>
<dbReference type="InterPro" id="IPR013763">
    <property type="entry name" value="Cyclin-like_dom"/>
</dbReference>
<evidence type="ECO:0000256" key="3">
    <source>
        <dbReference type="ARBA" id="ARBA00023306"/>
    </source>
</evidence>
<evidence type="ECO:0000259" key="7">
    <source>
        <dbReference type="SMART" id="SM01332"/>
    </source>
</evidence>
<evidence type="ECO:0000313" key="9">
    <source>
        <dbReference type="Proteomes" id="UP000011083"/>
    </source>
</evidence>
<dbReference type="AlphaFoldDB" id="L8HGT2"/>
<dbReference type="GO" id="GO:0019887">
    <property type="term" value="F:protein kinase regulator activity"/>
    <property type="evidence" value="ECO:0007669"/>
    <property type="project" value="UniProtKB-ARBA"/>
</dbReference>
<dbReference type="GO" id="GO:0051301">
    <property type="term" value="P:cell division"/>
    <property type="evidence" value="ECO:0007669"/>
    <property type="project" value="UniProtKB-KW"/>
</dbReference>
<dbReference type="OrthoDB" id="285802at2759"/>
<feature type="domain" description="Cyclin-like" evidence="6">
    <location>
        <begin position="128"/>
        <end position="218"/>
    </location>
</feature>
<evidence type="ECO:0000256" key="1">
    <source>
        <dbReference type="ARBA" id="ARBA00022618"/>
    </source>
</evidence>
<dbReference type="CDD" id="cd20529">
    <property type="entry name" value="CYCLIN_CCNJ-like_rpt2"/>
    <property type="match status" value="1"/>
</dbReference>
<keyword evidence="9" id="KW-1185">Reference proteome</keyword>
<dbReference type="RefSeq" id="XP_004354077.1">
    <property type="nucleotide sequence ID" value="XM_004354025.1"/>
</dbReference>
<feature type="domain" description="Cyclin C-terminal" evidence="7">
    <location>
        <begin position="227"/>
        <end position="365"/>
    </location>
</feature>
<dbReference type="SUPFAM" id="SSF47954">
    <property type="entry name" value="Cyclin-like"/>
    <property type="match status" value="2"/>
</dbReference>
<dbReference type="VEuPathDB" id="AmoebaDB:ACA1_014740"/>
<feature type="compositionally biased region" description="Polar residues" evidence="5">
    <location>
        <begin position="1"/>
        <end position="14"/>
    </location>
</feature>
<feature type="compositionally biased region" description="Acidic residues" evidence="5">
    <location>
        <begin position="25"/>
        <end position="36"/>
    </location>
</feature>
<accession>L8HGT2</accession>
<dbReference type="FunFam" id="1.10.472.10:FF:000010">
    <property type="entry name" value="G1/S-specific cyclin Cln1"/>
    <property type="match status" value="1"/>
</dbReference>
<dbReference type="OMA" id="ITIHIAV"/>
<evidence type="ECO:0000256" key="2">
    <source>
        <dbReference type="ARBA" id="ARBA00023127"/>
    </source>
</evidence>